<dbReference type="Pfam" id="PF22677">
    <property type="entry name" value="Ble-like_N"/>
    <property type="match status" value="1"/>
</dbReference>
<dbReference type="Proteomes" id="UP001241605">
    <property type="component" value="Chromosome"/>
</dbReference>
<gene>
    <name evidence="2" type="ORF">QF118_11280</name>
</gene>
<evidence type="ECO:0000313" key="2">
    <source>
        <dbReference type="EMBL" id="WGW02528.1"/>
    </source>
</evidence>
<dbReference type="SUPFAM" id="SSF54593">
    <property type="entry name" value="Glyoxalase/Bleomycin resistance protein/Dihydroxybiphenyl dioxygenase"/>
    <property type="match status" value="1"/>
</dbReference>
<dbReference type="PROSITE" id="PS51819">
    <property type="entry name" value="VOC"/>
    <property type="match status" value="1"/>
</dbReference>
<sequence>MPHFEIHASDVSAARTFYTGLFGWNFSAMPAGDDIEYFLIEGPGFGGDHGLTAALMTRMGKAPAAGSPVRGGTMTFEVADCDERYAWALANGGAEALPPTDFPGIGRCACVEDGQGNIVGMITPTAGGDV</sequence>
<feature type="domain" description="VOC" evidence="1">
    <location>
        <begin position="1"/>
        <end position="124"/>
    </location>
</feature>
<organism evidence="2 3">
    <name type="scientific">Tropicibacter oceani</name>
    <dbReference type="NCBI Taxonomy" id="3058420"/>
    <lineage>
        <taxon>Bacteria</taxon>
        <taxon>Pseudomonadati</taxon>
        <taxon>Pseudomonadota</taxon>
        <taxon>Alphaproteobacteria</taxon>
        <taxon>Rhodobacterales</taxon>
        <taxon>Roseobacteraceae</taxon>
        <taxon>Tropicibacter</taxon>
    </lineage>
</organism>
<dbReference type="InterPro" id="IPR052164">
    <property type="entry name" value="Anthracycline_SecMetBiosynth"/>
</dbReference>
<proteinExistence type="predicted"/>
<evidence type="ECO:0000259" key="1">
    <source>
        <dbReference type="PROSITE" id="PS51819"/>
    </source>
</evidence>
<keyword evidence="3" id="KW-1185">Reference proteome</keyword>
<reference evidence="2 3" key="1">
    <citation type="submission" date="2023-05" db="EMBL/GenBank/DDBJ databases">
        <title>YMD87, complete Genome.</title>
        <authorList>
            <person name="Zhang J."/>
            <person name="Xu X."/>
        </authorList>
    </citation>
    <scope>NUCLEOTIDE SEQUENCE [LARGE SCALE GENOMIC DNA]</scope>
    <source>
        <strain evidence="2 3">YMD87</strain>
    </source>
</reference>
<dbReference type="InterPro" id="IPR053863">
    <property type="entry name" value="Glyoxy/Ble-like_N"/>
</dbReference>
<accession>A0ABY8QEU5</accession>
<dbReference type="InterPro" id="IPR037523">
    <property type="entry name" value="VOC_core"/>
</dbReference>
<dbReference type="EMBL" id="CP124616">
    <property type="protein sequence ID" value="WGW02528.1"/>
    <property type="molecule type" value="Genomic_DNA"/>
</dbReference>
<dbReference type="RefSeq" id="WP_282299161.1">
    <property type="nucleotide sequence ID" value="NZ_CP124616.1"/>
</dbReference>
<dbReference type="InterPro" id="IPR029068">
    <property type="entry name" value="Glyas_Bleomycin-R_OHBP_Dase"/>
</dbReference>
<protein>
    <recommendedName>
        <fullName evidence="1">VOC domain-containing protein</fullName>
    </recommendedName>
</protein>
<dbReference type="Gene3D" id="3.10.180.10">
    <property type="entry name" value="2,3-Dihydroxybiphenyl 1,2-Dioxygenase, domain 1"/>
    <property type="match status" value="1"/>
</dbReference>
<name>A0ABY8QEU5_9RHOB</name>
<dbReference type="PANTHER" id="PTHR33993">
    <property type="entry name" value="GLYOXALASE-RELATED"/>
    <property type="match status" value="1"/>
</dbReference>
<evidence type="ECO:0000313" key="3">
    <source>
        <dbReference type="Proteomes" id="UP001241605"/>
    </source>
</evidence>